<organism evidence="5 6">
    <name type="scientific">Penicillium desertorum</name>
    <dbReference type="NCBI Taxonomy" id="1303715"/>
    <lineage>
        <taxon>Eukaryota</taxon>
        <taxon>Fungi</taxon>
        <taxon>Dikarya</taxon>
        <taxon>Ascomycota</taxon>
        <taxon>Pezizomycotina</taxon>
        <taxon>Eurotiomycetes</taxon>
        <taxon>Eurotiomycetidae</taxon>
        <taxon>Eurotiales</taxon>
        <taxon>Aspergillaceae</taxon>
        <taxon>Penicillium</taxon>
    </lineage>
</organism>
<dbReference type="InterPro" id="IPR027417">
    <property type="entry name" value="P-loop_NTPase"/>
</dbReference>
<evidence type="ECO:0000256" key="3">
    <source>
        <dbReference type="SAM" id="MobiDB-lite"/>
    </source>
</evidence>
<reference evidence="5" key="1">
    <citation type="submission" date="2022-12" db="EMBL/GenBank/DDBJ databases">
        <authorList>
            <person name="Petersen C."/>
        </authorList>
    </citation>
    <scope>NUCLEOTIDE SEQUENCE</scope>
    <source>
        <strain evidence="5">IBT 17660</strain>
    </source>
</reference>
<dbReference type="SMART" id="SM00248">
    <property type="entry name" value="ANK"/>
    <property type="match status" value="3"/>
</dbReference>
<evidence type="ECO:0000256" key="2">
    <source>
        <dbReference type="PROSITE-ProRule" id="PRU00023"/>
    </source>
</evidence>
<feature type="region of interest" description="Disordered" evidence="3">
    <location>
        <begin position="1057"/>
        <end position="1085"/>
    </location>
</feature>
<keyword evidence="2" id="KW-0040">ANK repeat</keyword>
<reference evidence="5" key="2">
    <citation type="journal article" date="2023" name="IMA Fungus">
        <title>Comparative genomic study of the Penicillium genus elucidates a diverse pangenome and 15 lateral gene transfer events.</title>
        <authorList>
            <person name="Petersen C."/>
            <person name="Sorensen T."/>
            <person name="Nielsen M.R."/>
            <person name="Sondergaard T.E."/>
            <person name="Sorensen J.L."/>
            <person name="Fitzpatrick D.A."/>
            <person name="Frisvad J.C."/>
            <person name="Nielsen K.L."/>
        </authorList>
    </citation>
    <scope>NUCLEOTIDE SEQUENCE</scope>
    <source>
        <strain evidence="5">IBT 17660</strain>
    </source>
</reference>
<dbReference type="Proteomes" id="UP001147760">
    <property type="component" value="Unassembled WGS sequence"/>
</dbReference>
<dbReference type="Pfam" id="PF24883">
    <property type="entry name" value="NPHP3_N"/>
    <property type="match status" value="1"/>
</dbReference>
<dbReference type="Gene3D" id="1.25.40.20">
    <property type="entry name" value="Ankyrin repeat-containing domain"/>
    <property type="match status" value="2"/>
</dbReference>
<dbReference type="InterPro" id="IPR056884">
    <property type="entry name" value="NPHP3-like_N"/>
</dbReference>
<feature type="region of interest" description="Disordered" evidence="3">
    <location>
        <begin position="1454"/>
        <end position="1473"/>
    </location>
</feature>
<dbReference type="InterPro" id="IPR036770">
    <property type="entry name" value="Ankyrin_rpt-contain_sf"/>
</dbReference>
<sequence>MAFSWPWSSTNLPSGEGGGDAPSDAIAPIPEDTLGLRVLGPSPTDADVDIVAVHGLGGDAFTTWTAQNGKLWLRDFLPNQLKDPPDDFKNGPSDTSVARVMTFGYDVNIFTKASKQRSFTFAESLLTQLNDKRAGTAALVIAQARQALYGDILRSIVHLCLFGTPHQGANSMAGFLRTLGSALTGAKEGSVLRELQLWSPSLIEANSLFAEIADGFTITTFFETEKYHGVQVVDEGSAKLNKTKETTIGLNRNHITMCKFASVDEACYRQVFGRLHAEISEIGTKEQIKEQETRVQWLLEVVYGDHLKKLYAGIGEEPLGSKTFLDWFEGRSKWLWCYGMPGAGKTAFVTIVIRHILEAQKAGSHKIGLAYLYCSHSDKSQSALLFVRTMLHQLVEQSETVDSGIVSFYRKYTSLESQSVPGIEDYEPVLGHAVRQFDRVYVVVDALDECRDDDNDQYQLDTRSRLLQTFRTLGETIHLLITSRDESHMTTTILGFDKNIPMMKVLTTDEDIRAYVNGRIAITPKLRALMTPELIDKIKETMVEKAAGMFLPAQLYMNILADISRKRVTSLVMTTSQNLPTFHDKTIEKDYKSAYQEILKNIWEQDPNDVDYARKVLSWVIFTKDLSSLKLPLLQGALSLENSENGMALTKDYNNEIAEQDLLSVCRGLVTIDHESRNIRFVHYTAEIYFASAGIQRDFFPYAQKQLARTCLKCLLSDDRDNHSLYDHPLYHYASRHWGHHAQAVEEEIQKQIEGFFGHSESVVNSFRLVVDALPFDWKPRSLRESEQTCLNPLHVAAYFGLKLTATNLLENGIDLEVADCRGWTPMRWAIIGATDEMVDLLFKHKASIISTDVQEQQTVFWAVGSRVSERLTHYWLSGNCKAILGEVIALKSEESFATALPSAVTPRTSPSVVKFLLSNIPSVDVRRTIDGRTLLSVVAENWQWDGVKILLGRGANVNLEDENGMTPLLWALQPPRFKTISEFIVVTDGVRLSIGDSSNIEASTELNIDNSYVPEKTIEPVICQLIGSLALAILDGLDSAAALLRGPNTRRASLALGFNDERPGGNHTPKDNIQEHSNDQDLKERQRRDYTKLLLAMLERRARFHIDCARTYGTSMLLVSSTSDILNLQTSDTSQVLIADKSNLAQVSASDASVVIVRDAATIDRLLTGGASRAFIQGLSQISYVLGSGSSTLTIEAGSKISSLAFHGRCSITTRGNSEVREIRGSGDSRLTIEADSKISSLAIDGQCLITARGNSEVKEIRGSGDARLTIEADSKISSLAIDGRCSITARGNSEVREIRGSGDARLTIEADSKISSLAIDGQCLITARGNSEVKEIRGSGDARLTIEADSKVSSLVINGQCSIIAKGHASISRVNGWGSSSLSLQANTSIDSMVLYGRCLLLSRGNSKIWTTKGYDSSILAIINNIQHQPTFFEIHDKAICFRPCEPEPYLPGDTSNVDNDTVDLPTPSSRNSLSESEALAILKEILAKRGYDNIFSRLDMETELPSLGYGDEYSEKGRGSDAEESCNGNKNMSDDEQEGEEKNQDVAISIEKEDWGWVKELL</sequence>
<comment type="caution">
    <text evidence="5">The sequence shown here is derived from an EMBL/GenBank/DDBJ whole genome shotgun (WGS) entry which is preliminary data.</text>
</comment>
<dbReference type="SUPFAM" id="SSF101898">
    <property type="entry name" value="NHL repeat"/>
    <property type="match status" value="1"/>
</dbReference>
<dbReference type="EMBL" id="JAPWDO010000007">
    <property type="protein sequence ID" value="KAJ5462286.1"/>
    <property type="molecule type" value="Genomic_DNA"/>
</dbReference>
<feature type="domain" description="Nephrocystin 3-like N-terminal" evidence="4">
    <location>
        <begin position="315"/>
        <end position="484"/>
    </location>
</feature>
<feature type="region of interest" description="Disordered" evidence="3">
    <location>
        <begin position="1509"/>
        <end position="1551"/>
    </location>
</feature>
<dbReference type="InterPro" id="IPR002110">
    <property type="entry name" value="Ankyrin_rpt"/>
</dbReference>
<name>A0A9W9WHP0_9EURO</name>
<dbReference type="Gene3D" id="3.40.50.300">
    <property type="entry name" value="P-loop containing nucleotide triphosphate hydrolases"/>
    <property type="match status" value="1"/>
</dbReference>
<gene>
    <name evidence="5" type="ORF">N7530_010491</name>
</gene>
<keyword evidence="1" id="KW-0677">Repeat</keyword>
<evidence type="ECO:0000313" key="5">
    <source>
        <dbReference type="EMBL" id="KAJ5462286.1"/>
    </source>
</evidence>
<evidence type="ECO:0000256" key="1">
    <source>
        <dbReference type="ARBA" id="ARBA00022737"/>
    </source>
</evidence>
<evidence type="ECO:0000313" key="6">
    <source>
        <dbReference type="Proteomes" id="UP001147760"/>
    </source>
</evidence>
<evidence type="ECO:0000259" key="4">
    <source>
        <dbReference type="Pfam" id="PF24883"/>
    </source>
</evidence>
<keyword evidence="6" id="KW-1185">Reference proteome</keyword>
<accession>A0A9W9WHP0</accession>
<dbReference type="SUPFAM" id="SSF48403">
    <property type="entry name" value="Ankyrin repeat"/>
    <property type="match status" value="1"/>
</dbReference>
<dbReference type="PANTHER" id="PTHR10039:SF15">
    <property type="entry name" value="NACHT DOMAIN-CONTAINING PROTEIN"/>
    <property type="match status" value="1"/>
</dbReference>
<protein>
    <recommendedName>
        <fullName evidence="4">Nephrocystin 3-like N-terminal domain-containing protein</fullName>
    </recommendedName>
</protein>
<proteinExistence type="predicted"/>
<feature type="compositionally biased region" description="Polar residues" evidence="3">
    <location>
        <begin position="1"/>
        <end position="13"/>
    </location>
</feature>
<feature type="repeat" description="ANK" evidence="2">
    <location>
        <begin position="931"/>
        <end position="963"/>
    </location>
</feature>
<dbReference type="PANTHER" id="PTHR10039">
    <property type="entry name" value="AMELOGENIN"/>
    <property type="match status" value="1"/>
</dbReference>
<dbReference type="PROSITE" id="PS50297">
    <property type="entry name" value="ANK_REP_REGION"/>
    <property type="match status" value="1"/>
</dbReference>
<feature type="region of interest" description="Disordered" evidence="3">
    <location>
        <begin position="1"/>
        <end position="27"/>
    </location>
</feature>
<dbReference type="PROSITE" id="PS50088">
    <property type="entry name" value="ANK_REPEAT"/>
    <property type="match status" value="1"/>
</dbReference>
<feature type="compositionally biased region" description="Basic and acidic residues" evidence="3">
    <location>
        <begin position="1060"/>
        <end position="1085"/>
    </location>
</feature>
<dbReference type="SUPFAM" id="SSF52540">
    <property type="entry name" value="P-loop containing nucleoside triphosphate hydrolases"/>
    <property type="match status" value="1"/>
</dbReference>
<dbReference type="OrthoDB" id="4160516at2759"/>